<feature type="region of interest" description="Disordered" evidence="1">
    <location>
        <begin position="45"/>
        <end position="86"/>
    </location>
</feature>
<evidence type="ECO:0000313" key="2">
    <source>
        <dbReference type="EMBL" id="KAK9229592.1"/>
    </source>
</evidence>
<dbReference type="Proteomes" id="UP001428341">
    <property type="component" value="Unassembled WGS sequence"/>
</dbReference>
<accession>A0AAP0MYP8</accession>
<proteinExistence type="predicted"/>
<protein>
    <submittedName>
        <fullName evidence="2">Uncharacterized protein</fullName>
    </submittedName>
</protein>
<evidence type="ECO:0000256" key="1">
    <source>
        <dbReference type="SAM" id="MobiDB-lite"/>
    </source>
</evidence>
<organism evidence="2 3">
    <name type="scientific">Citrus x changshan-huyou</name>
    <dbReference type="NCBI Taxonomy" id="2935761"/>
    <lineage>
        <taxon>Eukaryota</taxon>
        <taxon>Viridiplantae</taxon>
        <taxon>Streptophyta</taxon>
        <taxon>Embryophyta</taxon>
        <taxon>Tracheophyta</taxon>
        <taxon>Spermatophyta</taxon>
        <taxon>Magnoliopsida</taxon>
        <taxon>eudicotyledons</taxon>
        <taxon>Gunneridae</taxon>
        <taxon>Pentapetalae</taxon>
        <taxon>rosids</taxon>
        <taxon>malvids</taxon>
        <taxon>Sapindales</taxon>
        <taxon>Rutaceae</taxon>
        <taxon>Aurantioideae</taxon>
        <taxon>Citrus</taxon>
    </lineage>
</organism>
<evidence type="ECO:0000313" key="3">
    <source>
        <dbReference type="Proteomes" id="UP001428341"/>
    </source>
</evidence>
<sequence>MAMNTDAISRLEAIIGSAKEVETNEDGELIGEIARVVTMFECLNHNKPKDRWNRSNTTRMEETGQQEDQENQNQSQMQPNSTPETG</sequence>
<gene>
    <name evidence="2" type="ORF">WN944_022555</name>
</gene>
<feature type="compositionally biased region" description="Low complexity" evidence="1">
    <location>
        <begin position="71"/>
        <end position="80"/>
    </location>
</feature>
<keyword evidence="3" id="KW-1185">Reference proteome</keyword>
<comment type="caution">
    <text evidence="2">The sequence shown here is derived from an EMBL/GenBank/DDBJ whole genome shotgun (WGS) entry which is preliminary data.</text>
</comment>
<dbReference type="AlphaFoldDB" id="A0AAP0MYP8"/>
<dbReference type="EMBL" id="JBCGBO010000001">
    <property type="protein sequence ID" value="KAK9229592.1"/>
    <property type="molecule type" value="Genomic_DNA"/>
</dbReference>
<name>A0AAP0MYP8_9ROSI</name>
<reference evidence="2 3" key="1">
    <citation type="submission" date="2024-05" db="EMBL/GenBank/DDBJ databases">
        <title>Haplotype-resolved chromosome-level genome assembly of Huyou (Citrus changshanensis).</title>
        <authorList>
            <person name="Miao C."/>
            <person name="Chen W."/>
            <person name="Wu Y."/>
            <person name="Wang L."/>
            <person name="Zhao S."/>
            <person name="Grierson D."/>
            <person name="Xu C."/>
            <person name="Chen K."/>
        </authorList>
    </citation>
    <scope>NUCLEOTIDE SEQUENCE [LARGE SCALE GENOMIC DNA]</scope>
    <source>
        <strain evidence="2">01-14</strain>
        <tissue evidence="2">Leaf</tissue>
    </source>
</reference>